<evidence type="ECO:0000313" key="2">
    <source>
        <dbReference type="Proteomes" id="UP000072660"/>
    </source>
</evidence>
<dbReference type="InterPro" id="IPR036412">
    <property type="entry name" value="HAD-like_sf"/>
</dbReference>
<evidence type="ECO:0000313" key="1">
    <source>
        <dbReference type="EMBL" id="KXU39284.1"/>
    </source>
</evidence>
<dbReference type="Pfam" id="PF12710">
    <property type="entry name" value="HAD"/>
    <property type="match status" value="1"/>
</dbReference>
<dbReference type="SUPFAM" id="SSF56784">
    <property type="entry name" value="HAD-like"/>
    <property type="match status" value="1"/>
</dbReference>
<dbReference type="PANTHER" id="PTHR43344">
    <property type="entry name" value="PHOSPHOSERINE PHOSPHATASE"/>
    <property type="match status" value="1"/>
</dbReference>
<dbReference type="NCBIfam" id="TIGR01488">
    <property type="entry name" value="HAD-SF-IB"/>
    <property type="match status" value="1"/>
</dbReference>
<dbReference type="Proteomes" id="UP000072660">
    <property type="component" value="Unassembled WGS sequence"/>
</dbReference>
<accession>A0A139SXQ0</accession>
<dbReference type="RefSeq" id="WP_068386938.1">
    <property type="nucleotide sequence ID" value="NZ_LSZO01000018.1"/>
</dbReference>
<sequence>MSAPSQTQRQTLVVFDFDGTLTHRDSFVPFLRFAFGDRFFCRRLLRLVLPTLSFLAQRRSRDALKAELIRVFLSGVSVTWFKDAAEDYCALRWNKLMRPKALEGIAEQLKSGATVTLCSASPELLLMPFAQRLGLALIGTQLEEENGLLTGRILGSNCRRAAKIARLEAVYGSLERYHLCAFGDSQGDFELLKAAQEAYWKPFR</sequence>
<dbReference type="InterPro" id="IPR023214">
    <property type="entry name" value="HAD_sf"/>
</dbReference>
<dbReference type="InterPro" id="IPR006385">
    <property type="entry name" value="HAD_hydro_SerB1"/>
</dbReference>
<gene>
    <name evidence="1" type="ORF">AXE65_09425</name>
</gene>
<dbReference type="Gene3D" id="3.40.50.1000">
    <property type="entry name" value="HAD superfamily/HAD-like"/>
    <property type="match status" value="1"/>
</dbReference>
<keyword evidence="2" id="KW-1185">Reference proteome</keyword>
<proteinExistence type="predicted"/>
<dbReference type="NCBIfam" id="TIGR01490">
    <property type="entry name" value="HAD-SF-IB-hyp1"/>
    <property type="match status" value="1"/>
</dbReference>
<keyword evidence="1" id="KW-0378">Hydrolase</keyword>
<comment type="caution">
    <text evidence="1">The sequence shown here is derived from an EMBL/GenBank/DDBJ whole genome shotgun (WGS) entry which is preliminary data.</text>
</comment>
<organism evidence="1 2">
    <name type="scientific">Ventosimonas gracilis</name>
    <dbReference type="NCBI Taxonomy" id="1680762"/>
    <lineage>
        <taxon>Bacteria</taxon>
        <taxon>Pseudomonadati</taxon>
        <taxon>Pseudomonadota</taxon>
        <taxon>Gammaproteobacteria</taxon>
        <taxon>Pseudomonadales</taxon>
        <taxon>Ventosimonadaceae</taxon>
        <taxon>Ventosimonas</taxon>
    </lineage>
</organism>
<dbReference type="GO" id="GO:0000287">
    <property type="term" value="F:magnesium ion binding"/>
    <property type="evidence" value="ECO:0007669"/>
    <property type="project" value="TreeGrafter"/>
</dbReference>
<dbReference type="GO" id="GO:0036424">
    <property type="term" value="F:L-phosphoserine phosphatase activity"/>
    <property type="evidence" value="ECO:0007669"/>
    <property type="project" value="TreeGrafter"/>
</dbReference>
<dbReference type="InterPro" id="IPR050582">
    <property type="entry name" value="HAD-like_SerB"/>
</dbReference>
<protein>
    <submittedName>
        <fullName evidence="1">HAD family hydrolase</fullName>
    </submittedName>
</protein>
<dbReference type="Gene3D" id="1.20.1440.100">
    <property type="entry name" value="SG protein - dephosphorylation function"/>
    <property type="match status" value="1"/>
</dbReference>
<dbReference type="OrthoDB" id="9784466at2"/>
<dbReference type="EMBL" id="LSZO01000018">
    <property type="protein sequence ID" value="KXU39284.1"/>
    <property type="molecule type" value="Genomic_DNA"/>
</dbReference>
<dbReference type="GO" id="GO:0005737">
    <property type="term" value="C:cytoplasm"/>
    <property type="evidence" value="ECO:0007669"/>
    <property type="project" value="TreeGrafter"/>
</dbReference>
<dbReference type="AlphaFoldDB" id="A0A139SXQ0"/>
<dbReference type="GO" id="GO:0006564">
    <property type="term" value="P:L-serine biosynthetic process"/>
    <property type="evidence" value="ECO:0007669"/>
    <property type="project" value="TreeGrafter"/>
</dbReference>
<reference evidence="1 2" key="1">
    <citation type="submission" date="2016-02" db="EMBL/GenBank/DDBJ databases">
        <authorList>
            <person name="Wen L."/>
            <person name="He K."/>
            <person name="Yang H."/>
        </authorList>
    </citation>
    <scope>NUCLEOTIDE SEQUENCE [LARGE SCALE GENOMIC DNA]</scope>
    <source>
        <strain evidence="1 2">CV58</strain>
    </source>
</reference>
<name>A0A139SXQ0_9GAMM</name>
<dbReference type="PANTHER" id="PTHR43344:SF14">
    <property type="entry name" value="HAD-IB FAMILY HYDROLASE"/>
    <property type="match status" value="1"/>
</dbReference>